<feature type="transmembrane region" description="Helical" evidence="10">
    <location>
        <begin position="111"/>
        <end position="134"/>
    </location>
</feature>
<comment type="function">
    <text evidence="10">Catalyzes the transfer of an acyl group from acyl-phosphate (acyl-PO(4)) to glycerol-3-phosphate (G3P) to form lysophosphatidic acid (LPA). This enzyme utilizes acyl-phosphate as fatty acyl donor, but not acyl-CoA or acyl-ACP.</text>
</comment>
<dbReference type="NCBIfam" id="TIGR00023">
    <property type="entry name" value="glycerol-3-phosphate 1-O-acyltransferase PlsY"/>
    <property type="match status" value="1"/>
</dbReference>
<dbReference type="EC" id="2.3.1.275" evidence="10"/>
<evidence type="ECO:0000256" key="5">
    <source>
        <dbReference type="ARBA" id="ARBA00022989"/>
    </source>
</evidence>
<keyword evidence="5 10" id="KW-1133">Transmembrane helix</keyword>
<keyword evidence="1 10" id="KW-1003">Cell membrane</keyword>
<gene>
    <name evidence="10" type="primary">plsY</name>
    <name evidence="11" type="ORF">SE17_18920</name>
</gene>
<dbReference type="GO" id="GO:0008654">
    <property type="term" value="P:phospholipid biosynthetic process"/>
    <property type="evidence" value="ECO:0007669"/>
    <property type="project" value="UniProtKB-UniRule"/>
</dbReference>
<sequence length="201" mass="21018">MLLAAGLIVAAYLAGSVPFSFLVARARGVDLRTVGSGNIGGANVWRSVGFGPFVVAAVLDMLKGMLPTLAARWLLPGQFVVIVLAGVAAVLGHTFPIFLRFKGGKAVATSGGVLLAIAPLLVPIGIAAWAVAFLITRISSVGSLTAAAVVIVAGTLFYLAGALPLPYAAFVWFSALFVVYLHRENIQRLRAGTENRFSRLR</sequence>
<keyword evidence="9 10" id="KW-1208">Phospholipid metabolism</keyword>
<feature type="transmembrane region" description="Helical" evidence="10">
    <location>
        <begin position="44"/>
        <end position="62"/>
    </location>
</feature>
<evidence type="ECO:0000256" key="10">
    <source>
        <dbReference type="HAMAP-Rule" id="MF_01043"/>
    </source>
</evidence>
<dbReference type="GO" id="GO:0043772">
    <property type="term" value="F:acyl-phosphate glycerol-3-phosphate acyltransferase activity"/>
    <property type="evidence" value="ECO:0007669"/>
    <property type="project" value="UniProtKB-UniRule"/>
</dbReference>
<dbReference type="UniPathway" id="UPA00085"/>
<keyword evidence="4 10" id="KW-0812">Transmembrane</keyword>
<organism evidence="11 12">
    <name type="scientific">Kouleothrix aurantiaca</name>
    <dbReference type="NCBI Taxonomy" id="186479"/>
    <lineage>
        <taxon>Bacteria</taxon>
        <taxon>Bacillati</taxon>
        <taxon>Chloroflexota</taxon>
        <taxon>Chloroflexia</taxon>
        <taxon>Chloroflexales</taxon>
        <taxon>Roseiflexineae</taxon>
        <taxon>Roseiflexaceae</taxon>
        <taxon>Kouleothrix</taxon>
    </lineage>
</organism>
<evidence type="ECO:0000256" key="3">
    <source>
        <dbReference type="ARBA" id="ARBA00022679"/>
    </source>
</evidence>
<dbReference type="PANTHER" id="PTHR30309">
    <property type="entry name" value="INNER MEMBRANE PROTEIN YGIH"/>
    <property type="match status" value="1"/>
</dbReference>
<comment type="catalytic activity">
    <reaction evidence="10">
        <text>an acyl phosphate + sn-glycerol 3-phosphate = a 1-acyl-sn-glycero-3-phosphate + phosphate</text>
        <dbReference type="Rhea" id="RHEA:34075"/>
        <dbReference type="ChEBI" id="CHEBI:43474"/>
        <dbReference type="ChEBI" id="CHEBI:57597"/>
        <dbReference type="ChEBI" id="CHEBI:57970"/>
        <dbReference type="ChEBI" id="CHEBI:59918"/>
        <dbReference type="EC" id="2.3.1.275"/>
    </reaction>
</comment>
<keyword evidence="6 10" id="KW-0443">Lipid metabolism</keyword>
<feature type="transmembrane region" description="Helical" evidence="10">
    <location>
        <begin position="141"/>
        <end position="159"/>
    </location>
</feature>
<keyword evidence="2 10" id="KW-0444">Lipid biosynthesis</keyword>
<protein>
    <recommendedName>
        <fullName evidence="10">Glycerol-3-phosphate acyltransferase</fullName>
    </recommendedName>
    <alternativeName>
        <fullName evidence="10">Acyl-PO4 G3P acyltransferase</fullName>
    </alternativeName>
    <alternativeName>
        <fullName evidence="10">Acyl-phosphate--glycerol-3-phosphate acyltransferase</fullName>
    </alternativeName>
    <alternativeName>
        <fullName evidence="10">G3P acyltransferase</fullName>
        <shortName evidence="10">GPAT</shortName>
        <ecNumber evidence="10">2.3.1.275</ecNumber>
    </alternativeName>
    <alternativeName>
        <fullName evidence="10">Lysophosphatidic acid synthase</fullName>
        <shortName evidence="10">LPA synthase</shortName>
    </alternativeName>
</protein>
<evidence type="ECO:0000256" key="4">
    <source>
        <dbReference type="ARBA" id="ARBA00022692"/>
    </source>
</evidence>
<comment type="caution">
    <text evidence="11">The sequence shown here is derived from an EMBL/GenBank/DDBJ whole genome shotgun (WGS) entry which is preliminary data.</text>
</comment>
<name>A0A0N8PS63_9CHLR</name>
<keyword evidence="11" id="KW-0012">Acyltransferase</keyword>
<comment type="subunit">
    <text evidence="10">Probably interacts with PlsX.</text>
</comment>
<dbReference type="SMART" id="SM01207">
    <property type="entry name" value="G3P_acyltransf"/>
    <property type="match status" value="1"/>
</dbReference>
<dbReference type="PATRIC" id="fig|186479.3.peg.10042"/>
<evidence type="ECO:0000256" key="7">
    <source>
        <dbReference type="ARBA" id="ARBA00023136"/>
    </source>
</evidence>
<feature type="transmembrane region" description="Helical" evidence="10">
    <location>
        <begin position="165"/>
        <end position="181"/>
    </location>
</feature>
<keyword evidence="7 10" id="KW-0472">Membrane</keyword>
<dbReference type="GO" id="GO:0005886">
    <property type="term" value="C:plasma membrane"/>
    <property type="evidence" value="ECO:0007669"/>
    <property type="project" value="UniProtKB-SubCell"/>
</dbReference>
<evidence type="ECO:0000256" key="9">
    <source>
        <dbReference type="ARBA" id="ARBA00023264"/>
    </source>
</evidence>
<accession>A0A0N8PS63</accession>
<comment type="pathway">
    <text evidence="10">Lipid metabolism; phospholipid metabolism.</text>
</comment>
<comment type="subcellular location">
    <subcellularLocation>
        <location evidence="10">Cell membrane</location>
        <topology evidence="10">Multi-pass membrane protein</topology>
    </subcellularLocation>
</comment>
<evidence type="ECO:0000256" key="6">
    <source>
        <dbReference type="ARBA" id="ARBA00023098"/>
    </source>
</evidence>
<dbReference type="Proteomes" id="UP000050509">
    <property type="component" value="Unassembled WGS sequence"/>
</dbReference>
<evidence type="ECO:0000256" key="2">
    <source>
        <dbReference type="ARBA" id="ARBA00022516"/>
    </source>
</evidence>
<reference evidence="11 12" key="1">
    <citation type="submission" date="2015-09" db="EMBL/GenBank/DDBJ databases">
        <title>Draft genome sequence of Kouleothrix aurantiaca JCM 19913.</title>
        <authorList>
            <person name="Hemp J."/>
        </authorList>
    </citation>
    <scope>NUCLEOTIDE SEQUENCE [LARGE SCALE GENOMIC DNA]</scope>
    <source>
        <strain evidence="11 12">COM-B</strain>
    </source>
</reference>
<dbReference type="AlphaFoldDB" id="A0A0N8PS63"/>
<evidence type="ECO:0000313" key="11">
    <source>
        <dbReference type="EMBL" id="KPV51845.1"/>
    </source>
</evidence>
<dbReference type="Pfam" id="PF02660">
    <property type="entry name" value="G3P_acyltransf"/>
    <property type="match status" value="1"/>
</dbReference>
<comment type="similarity">
    <text evidence="10">Belongs to the PlsY family.</text>
</comment>
<evidence type="ECO:0000256" key="1">
    <source>
        <dbReference type="ARBA" id="ARBA00022475"/>
    </source>
</evidence>
<keyword evidence="8 10" id="KW-0594">Phospholipid biosynthesis</keyword>
<evidence type="ECO:0000313" key="12">
    <source>
        <dbReference type="Proteomes" id="UP000050509"/>
    </source>
</evidence>
<feature type="transmembrane region" description="Helical" evidence="10">
    <location>
        <begin position="74"/>
        <end position="99"/>
    </location>
</feature>
<proteinExistence type="inferred from homology"/>
<evidence type="ECO:0000256" key="8">
    <source>
        <dbReference type="ARBA" id="ARBA00023209"/>
    </source>
</evidence>
<dbReference type="PANTHER" id="PTHR30309:SF0">
    <property type="entry name" value="GLYCEROL-3-PHOSPHATE ACYLTRANSFERASE-RELATED"/>
    <property type="match status" value="1"/>
</dbReference>
<dbReference type="InterPro" id="IPR003811">
    <property type="entry name" value="G3P_acylTferase_PlsY"/>
</dbReference>
<dbReference type="EMBL" id="LJCR01000755">
    <property type="protein sequence ID" value="KPV51845.1"/>
    <property type="molecule type" value="Genomic_DNA"/>
</dbReference>
<keyword evidence="12" id="KW-1185">Reference proteome</keyword>
<dbReference type="HAMAP" id="MF_01043">
    <property type="entry name" value="PlsY"/>
    <property type="match status" value="1"/>
</dbReference>
<keyword evidence="3 10" id="KW-0808">Transferase</keyword>